<name>A0ABW4S221_9RHOB</name>
<dbReference type="Gene3D" id="3.30.565.10">
    <property type="entry name" value="Histidine kinase-like ATPase, C-terminal domain"/>
    <property type="match status" value="1"/>
</dbReference>
<dbReference type="PROSITE" id="PS50885">
    <property type="entry name" value="HAMP"/>
    <property type="match status" value="1"/>
</dbReference>
<keyword evidence="11 18" id="KW-0067">ATP-binding</keyword>
<evidence type="ECO:0000256" key="1">
    <source>
        <dbReference type="ARBA" id="ARBA00000085"/>
    </source>
</evidence>
<keyword evidence="7" id="KW-0808">Transferase</keyword>
<reference evidence="19" key="1">
    <citation type="journal article" date="2019" name="Int. J. Syst. Evol. Microbiol.">
        <title>The Global Catalogue of Microorganisms (GCM) 10K type strain sequencing project: providing services to taxonomists for standard genome sequencing and annotation.</title>
        <authorList>
            <consortium name="The Broad Institute Genomics Platform"/>
            <consortium name="The Broad Institute Genome Sequencing Center for Infectious Disease"/>
            <person name="Wu L."/>
            <person name="Ma J."/>
        </authorList>
    </citation>
    <scope>NUCLEOTIDE SEQUENCE [LARGE SCALE GENOMIC DNA]</scope>
    <source>
        <strain evidence="19">CGMCC 4.7242</strain>
    </source>
</reference>
<feature type="domain" description="HAMP" evidence="17">
    <location>
        <begin position="213"/>
        <end position="265"/>
    </location>
</feature>
<evidence type="ECO:0000259" key="16">
    <source>
        <dbReference type="PROSITE" id="PS50109"/>
    </source>
</evidence>
<keyword evidence="5" id="KW-0997">Cell inner membrane</keyword>
<keyword evidence="13" id="KW-0902">Two-component regulatory system</keyword>
<dbReference type="InterPro" id="IPR050980">
    <property type="entry name" value="2C_sensor_his_kinase"/>
</dbReference>
<keyword evidence="19" id="KW-1185">Reference proteome</keyword>
<accession>A0ABW4S221</accession>
<evidence type="ECO:0000256" key="11">
    <source>
        <dbReference type="ARBA" id="ARBA00022840"/>
    </source>
</evidence>
<keyword evidence="6" id="KW-0597">Phosphoprotein</keyword>
<dbReference type="PRINTS" id="PR00344">
    <property type="entry name" value="BCTRLSENSOR"/>
</dbReference>
<dbReference type="Pfam" id="PF00672">
    <property type="entry name" value="HAMP"/>
    <property type="match status" value="1"/>
</dbReference>
<evidence type="ECO:0000256" key="2">
    <source>
        <dbReference type="ARBA" id="ARBA00004429"/>
    </source>
</evidence>
<evidence type="ECO:0000256" key="5">
    <source>
        <dbReference type="ARBA" id="ARBA00022519"/>
    </source>
</evidence>
<dbReference type="PANTHER" id="PTHR44936">
    <property type="entry name" value="SENSOR PROTEIN CREC"/>
    <property type="match status" value="1"/>
</dbReference>
<comment type="catalytic activity">
    <reaction evidence="1">
        <text>ATP + protein L-histidine = ADP + protein N-phospho-L-histidine.</text>
        <dbReference type="EC" id="2.7.13.3"/>
    </reaction>
</comment>
<dbReference type="SMART" id="SM00304">
    <property type="entry name" value="HAMP"/>
    <property type="match status" value="1"/>
</dbReference>
<sequence>MKRLIGYWHKSLTVQLLSSMLLALFASQAIGFMILWDHLRVDLREAARAEIASRAAAVARLVQTVPPELRNDLIRISSTETSRFWISDGRPAGLDDWVTQAFDQFATPLHAILGEQGVVALQRIPTGSDPRYFLDGAVWTLSAADQAELPVLARSLDFARENGSGVIVPFDDGQVLNAAYYKDISPSIWRTHLPLSLTLTAILVAGVGVLTVRRIASPLRQLTYAAERLGRGEAVPPLELRGPEDIRRTTIAFNSMQERLHRFVGDRTRMLAAIGHDLRTPLTTLRLRAELVEGPELQERMLATIDEMQAMTESTLSLVSQETSAEPTRTIDLTALVESVCDDLAELGHPVRFVPGKRLDYRCRPEGLRRMIRNLIENAVRYAGGADVRLVNDNAGVRILVEDEGPGIPIDSFEEVFSPFFRLEGSRSRETGGIGLGLSIARAIARQHGGDIILSPREPGLQAAVVLPAGR</sequence>
<evidence type="ECO:0000256" key="15">
    <source>
        <dbReference type="SAM" id="Phobius"/>
    </source>
</evidence>
<evidence type="ECO:0000256" key="6">
    <source>
        <dbReference type="ARBA" id="ARBA00022553"/>
    </source>
</evidence>
<evidence type="ECO:0000313" key="18">
    <source>
        <dbReference type="EMBL" id="MFD1911108.1"/>
    </source>
</evidence>
<evidence type="ECO:0000256" key="8">
    <source>
        <dbReference type="ARBA" id="ARBA00022692"/>
    </source>
</evidence>
<dbReference type="InterPro" id="IPR004358">
    <property type="entry name" value="Sig_transdc_His_kin-like_C"/>
</dbReference>
<keyword evidence="9" id="KW-0547">Nucleotide-binding</keyword>
<comment type="caution">
    <text evidence="18">The sequence shown here is derived from an EMBL/GenBank/DDBJ whole genome shotgun (WGS) entry which is preliminary data.</text>
</comment>
<comment type="subcellular location">
    <subcellularLocation>
        <location evidence="2">Cell inner membrane</location>
        <topology evidence="2">Multi-pass membrane protein</topology>
    </subcellularLocation>
</comment>
<dbReference type="InterPro" id="IPR036890">
    <property type="entry name" value="HATPase_C_sf"/>
</dbReference>
<evidence type="ECO:0000256" key="10">
    <source>
        <dbReference type="ARBA" id="ARBA00022777"/>
    </source>
</evidence>
<keyword evidence="10" id="KW-0418">Kinase</keyword>
<evidence type="ECO:0000256" key="9">
    <source>
        <dbReference type="ARBA" id="ARBA00022741"/>
    </source>
</evidence>
<dbReference type="InterPro" id="IPR003661">
    <property type="entry name" value="HisK_dim/P_dom"/>
</dbReference>
<evidence type="ECO:0000256" key="4">
    <source>
        <dbReference type="ARBA" id="ARBA00022475"/>
    </source>
</evidence>
<dbReference type="InterPro" id="IPR003594">
    <property type="entry name" value="HATPase_dom"/>
</dbReference>
<dbReference type="RefSeq" id="WP_390259239.1">
    <property type="nucleotide sequence ID" value="NZ_JBHUGH010000002.1"/>
</dbReference>
<dbReference type="GO" id="GO:0005524">
    <property type="term" value="F:ATP binding"/>
    <property type="evidence" value="ECO:0007669"/>
    <property type="project" value="UniProtKB-KW"/>
</dbReference>
<keyword evidence="4" id="KW-1003">Cell membrane</keyword>
<gene>
    <name evidence="18" type="ORF">ACFSGJ_02645</name>
</gene>
<dbReference type="Pfam" id="PF00512">
    <property type="entry name" value="HisKA"/>
    <property type="match status" value="1"/>
</dbReference>
<dbReference type="CDD" id="cd06225">
    <property type="entry name" value="HAMP"/>
    <property type="match status" value="1"/>
</dbReference>
<dbReference type="EC" id="2.7.13.3" evidence="3"/>
<keyword evidence="12 15" id="KW-1133">Transmembrane helix</keyword>
<dbReference type="InterPro" id="IPR005467">
    <property type="entry name" value="His_kinase_dom"/>
</dbReference>
<dbReference type="SMART" id="SM00388">
    <property type="entry name" value="HisKA"/>
    <property type="match status" value="1"/>
</dbReference>
<evidence type="ECO:0000256" key="7">
    <source>
        <dbReference type="ARBA" id="ARBA00022679"/>
    </source>
</evidence>
<dbReference type="Gene3D" id="1.10.287.130">
    <property type="match status" value="1"/>
</dbReference>
<dbReference type="SUPFAM" id="SSF47384">
    <property type="entry name" value="Homodimeric domain of signal transducing histidine kinase"/>
    <property type="match status" value="1"/>
</dbReference>
<dbReference type="PROSITE" id="PS50109">
    <property type="entry name" value="HIS_KIN"/>
    <property type="match status" value="1"/>
</dbReference>
<keyword evidence="8 15" id="KW-0812">Transmembrane</keyword>
<protein>
    <recommendedName>
        <fullName evidence="3">histidine kinase</fullName>
        <ecNumber evidence="3">2.7.13.3</ecNumber>
    </recommendedName>
</protein>
<dbReference type="EMBL" id="JBHUGH010000002">
    <property type="protein sequence ID" value="MFD1911108.1"/>
    <property type="molecule type" value="Genomic_DNA"/>
</dbReference>
<evidence type="ECO:0000256" key="14">
    <source>
        <dbReference type="ARBA" id="ARBA00023136"/>
    </source>
</evidence>
<dbReference type="SMART" id="SM00387">
    <property type="entry name" value="HATPase_c"/>
    <property type="match status" value="1"/>
</dbReference>
<dbReference type="PANTHER" id="PTHR44936:SF5">
    <property type="entry name" value="SENSOR HISTIDINE KINASE ENVZ"/>
    <property type="match status" value="1"/>
</dbReference>
<organism evidence="18 19">
    <name type="scientific">Halodurantibacterium flavum</name>
    <dbReference type="NCBI Taxonomy" id="1382802"/>
    <lineage>
        <taxon>Bacteria</taxon>
        <taxon>Pseudomonadati</taxon>
        <taxon>Pseudomonadota</taxon>
        <taxon>Alphaproteobacteria</taxon>
        <taxon>Rhodobacterales</taxon>
        <taxon>Paracoccaceae</taxon>
        <taxon>Halodurantibacterium</taxon>
    </lineage>
</organism>
<evidence type="ECO:0000256" key="13">
    <source>
        <dbReference type="ARBA" id="ARBA00023012"/>
    </source>
</evidence>
<dbReference type="InterPro" id="IPR036097">
    <property type="entry name" value="HisK_dim/P_sf"/>
</dbReference>
<dbReference type="Proteomes" id="UP001597353">
    <property type="component" value="Unassembled WGS sequence"/>
</dbReference>
<dbReference type="Pfam" id="PF02518">
    <property type="entry name" value="HATPase_c"/>
    <property type="match status" value="1"/>
</dbReference>
<evidence type="ECO:0000256" key="12">
    <source>
        <dbReference type="ARBA" id="ARBA00022989"/>
    </source>
</evidence>
<evidence type="ECO:0000259" key="17">
    <source>
        <dbReference type="PROSITE" id="PS50885"/>
    </source>
</evidence>
<keyword evidence="14 15" id="KW-0472">Membrane</keyword>
<evidence type="ECO:0000313" key="19">
    <source>
        <dbReference type="Proteomes" id="UP001597353"/>
    </source>
</evidence>
<proteinExistence type="predicted"/>
<dbReference type="InterPro" id="IPR003660">
    <property type="entry name" value="HAMP_dom"/>
</dbReference>
<feature type="transmembrane region" description="Helical" evidence="15">
    <location>
        <begin position="12"/>
        <end position="36"/>
    </location>
</feature>
<evidence type="ECO:0000256" key="3">
    <source>
        <dbReference type="ARBA" id="ARBA00012438"/>
    </source>
</evidence>
<dbReference type="SUPFAM" id="SSF55874">
    <property type="entry name" value="ATPase domain of HSP90 chaperone/DNA topoisomerase II/histidine kinase"/>
    <property type="match status" value="1"/>
</dbReference>
<feature type="domain" description="Histidine kinase" evidence="16">
    <location>
        <begin position="273"/>
        <end position="471"/>
    </location>
</feature>
<dbReference type="CDD" id="cd00082">
    <property type="entry name" value="HisKA"/>
    <property type="match status" value="1"/>
</dbReference>